<sequence length="250" mass="27077">MPPPETSLLRSAAITDIGRVRRQNEDRFLRLSDPPFFAVADGIGGLPAGATAAQTTVDLLEEAVPGTSITHARDLVPLIEHINGEVSIIGLRLSPMYGIGTTLTCGRIVGHRLLLAHVGDSRCYLISDGEVRCLTEDHSVENEQKRRLDRGDKITPITDERTLVALTQCIGQTDSPVVETHEVELKSGDRIFFATDGITGLVSENELLTMLSTPEPLPERLANVVSTANERGGPDNATGILVEYDCPHHE</sequence>
<dbReference type="CDD" id="cd00143">
    <property type="entry name" value="PP2Cc"/>
    <property type="match status" value="1"/>
</dbReference>
<accession>A0AAF0CRM1</accession>
<dbReference type="Gene3D" id="3.60.40.10">
    <property type="entry name" value="PPM-type phosphatase domain"/>
    <property type="match status" value="1"/>
</dbReference>
<keyword evidence="3" id="KW-1185">Reference proteome</keyword>
<dbReference type="InterPro" id="IPR001932">
    <property type="entry name" value="PPM-type_phosphatase-like_dom"/>
</dbReference>
<dbReference type="Proteomes" id="UP001218638">
    <property type="component" value="Chromosome"/>
</dbReference>
<feature type="domain" description="PPM-type phosphatase" evidence="1">
    <location>
        <begin position="10"/>
        <end position="244"/>
    </location>
</feature>
<dbReference type="InterPro" id="IPR036457">
    <property type="entry name" value="PPM-type-like_dom_sf"/>
</dbReference>
<dbReference type="SMART" id="SM00331">
    <property type="entry name" value="PP2C_SIG"/>
    <property type="match status" value="1"/>
</dbReference>
<gene>
    <name evidence="2" type="ORF">PXH66_07885</name>
</gene>
<dbReference type="KEGG" id="slom:PXH66_07885"/>
<dbReference type="SUPFAM" id="SSF81606">
    <property type="entry name" value="PP2C-like"/>
    <property type="match status" value="1"/>
</dbReference>
<proteinExistence type="predicted"/>
<name>A0AAF0CRM1_9BACT</name>
<reference evidence="2" key="1">
    <citation type="submission" date="2023-03" db="EMBL/GenBank/DDBJ databases">
        <title>Lomoglobus Profundus gen. nov., sp. nov., a novel member of the phylum Verrucomicrobia, isolated from deep-marine sediment of South China Sea.</title>
        <authorList>
            <person name="Ahmad T."/>
            <person name="Ishaq S.E."/>
            <person name="Wang F."/>
        </authorList>
    </citation>
    <scope>NUCLEOTIDE SEQUENCE</scope>
    <source>
        <strain evidence="2">LMO-M01</strain>
    </source>
</reference>
<evidence type="ECO:0000259" key="1">
    <source>
        <dbReference type="PROSITE" id="PS51746"/>
    </source>
</evidence>
<dbReference type="Pfam" id="PF00481">
    <property type="entry name" value="PP2C"/>
    <property type="match status" value="1"/>
</dbReference>
<dbReference type="PROSITE" id="PS51746">
    <property type="entry name" value="PPM_2"/>
    <property type="match status" value="1"/>
</dbReference>
<evidence type="ECO:0000313" key="3">
    <source>
        <dbReference type="Proteomes" id="UP001218638"/>
    </source>
</evidence>
<dbReference type="RefSeq" id="WP_330928930.1">
    <property type="nucleotide sequence ID" value="NZ_CP119075.1"/>
</dbReference>
<dbReference type="GO" id="GO:0004722">
    <property type="term" value="F:protein serine/threonine phosphatase activity"/>
    <property type="evidence" value="ECO:0007669"/>
    <property type="project" value="InterPro"/>
</dbReference>
<evidence type="ECO:0000313" key="2">
    <source>
        <dbReference type="EMBL" id="WED66768.1"/>
    </source>
</evidence>
<dbReference type="PANTHER" id="PTHR47992">
    <property type="entry name" value="PROTEIN PHOSPHATASE"/>
    <property type="match status" value="1"/>
</dbReference>
<protein>
    <submittedName>
        <fullName evidence="2">Protein phosphatase 2C domain-containing protein</fullName>
    </submittedName>
</protein>
<dbReference type="SMART" id="SM00332">
    <property type="entry name" value="PP2Cc"/>
    <property type="match status" value="1"/>
</dbReference>
<dbReference type="InterPro" id="IPR015655">
    <property type="entry name" value="PP2C"/>
</dbReference>
<organism evidence="2 3">
    <name type="scientific">Synoicihabitans lomoniglobus</name>
    <dbReference type="NCBI Taxonomy" id="2909285"/>
    <lineage>
        <taxon>Bacteria</taxon>
        <taxon>Pseudomonadati</taxon>
        <taxon>Verrucomicrobiota</taxon>
        <taxon>Opitutia</taxon>
        <taxon>Opitutales</taxon>
        <taxon>Opitutaceae</taxon>
        <taxon>Synoicihabitans</taxon>
    </lineage>
</organism>
<dbReference type="AlphaFoldDB" id="A0AAF0CRM1"/>
<dbReference type="EMBL" id="CP119075">
    <property type="protein sequence ID" value="WED66768.1"/>
    <property type="molecule type" value="Genomic_DNA"/>
</dbReference>